<protein>
    <submittedName>
        <fullName evidence="1">Uncharacterized protein</fullName>
    </submittedName>
</protein>
<comment type="caution">
    <text evidence="1">The sequence shown here is derived from an EMBL/GenBank/DDBJ whole genome shotgun (WGS) entry which is preliminary data.</text>
</comment>
<dbReference type="RefSeq" id="WP_160850434.1">
    <property type="nucleotide sequence ID" value="NZ_WMEQ01000017.1"/>
</dbReference>
<dbReference type="EMBL" id="WMEQ01000017">
    <property type="protein sequence ID" value="MYL35477.1"/>
    <property type="molecule type" value="Genomic_DNA"/>
</dbReference>
<organism evidence="1 2">
    <name type="scientific">Pontibacillus yanchengensis</name>
    <dbReference type="NCBI Taxonomy" id="462910"/>
    <lineage>
        <taxon>Bacteria</taxon>
        <taxon>Bacillati</taxon>
        <taxon>Bacillota</taxon>
        <taxon>Bacilli</taxon>
        <taxon>Bacillales</taxon>
        <taxon>Bacillaceae</taxon>
        <taxon>Pontibacillus</taxon>
    </lineage>
</organism>
<evidence type="ECO:0000313" key="2">
    <source>
        <dbReference type="Proteomes" id="UP000468638"/>
    </source>
</evidence>
<reference evidence="1 2" key="1">
    <citation type="submission" date="2019-11" db="EMBL/GenBank/DDBJ databases">
        <title>Genome sequences of 17 halophilic strains isolated from different environments.</title>
        <authorList>
            <person name="Furrow R.E."/>
        </authorList>
    </citation>
    <scope>NUCLEOTIDE SEQUENCE [LARGE SCALE GENOMIC DNA]</scope>
    <source>
        <strain evidence="1 2">22514_16_FS</strain>
    </source>
</reference>
<sequence length="172" mass="19919">MEKVFLLMFAAIMFFSMENRDVQMNLKERALLNMQYAKNNAIHDAGLQVDEDRISDMEIVYEQGRAITAFKQSLVRNLNLNSDLTPKFSHFYKKPIEIIHMDFIDYSGYTNPVTGSPISYPFKSFIYKFKDVSNGIDIERPINGPSIVAILKTTIISDDEPTYFVAIEEYKY</sequence>
<dbReference type="Proteomes" id="UP000468638">
    <property type="component" value="Unassembled WGS sequence"/>
</dbReference>
<accession>A0A6I5A589</accession>
<proteinExistence type="predicted"/>
<evidence type="ECO:0000313" key="1">
    <source>
        <dbReference type="EMBL" id="MYL35477.1"/>
    </source>
</evidence>
<gene>
    <name evidence="1" type="ORF">GLW05_18005</name>
</gene>
<dbReference type="AlphaFoldDB" id="A0A6I5A589"/>
<name>A0A6I5A589_9BACI</name>
<dbReference type="OrthoDB" id="2937855at2"/>